<dbReference type="Pfam" id="PF02129">
    <property type="entry name" value="Peptidase_S15"/>
    <property type="match status" value="1"/>
</dbReference>
<feature type="domain" description="Xaa-Pro dipeptidyl-peptidase-like" evidence="1">
    <location>
        <begin position="64"/>
        <end position="230"/>
    </location>
</feature>
<evidence type="ECO:0000313" key="3">
    <source>
        <dbReference type="EMBL" id="CAF4189198.1"/>
    </source>
</evidence>
<protein>
    <recommendedName>
        <fullName evidence="1">Xaa-Pro dipeptidyl-peptidase-like domain-containing protein</fullName>
    </recommendedName>
</protein>
<gene>
    <name evidence="2" type="ORF">OVN521_LOCUS21424</name>
    <name evidence="3" type="ORF">UXM345_LOCUS27327</name>
</gene>
<evidence type="ECO:0000259" key="1">
    <source>
        <dbReference type="Pfam" id="PF02129"/>
    </source>
</evidence>
<sequence length="231" mass="26718">MRSTAAESVKNAARWYTFRFHPEIVAPKRVLNAPASSCIDICSNERVRIELIDYLYSRYDEVANVDIRGTGSSEDVLIEREYTSQELDDGERVVELLARHSRSNGRVGMHGLSWTAFNSLMMATLRHPPALRAIFAAHGSEDLYKNDIHFMDGILHQDEYILSVDHENALPAPPQYIMDEKWIKERFTARPWIDVYLEHQLDGEFWQKHSIKYAYENFTLPAYLLAGFYDG</sequence>
<proteinExistence type="predicted"/>
<organism evidence="2 4">
    <name type="scientific">Rotaria magnacalcarata</name>
    <dbReference type="NCBI Taxonomy" id="392030"/>
    <lineage>
        <taxon>Eukaryota</taxon>
        <taxon>Metazoa</taxon>
        <taxon>Spiralia</taxon>
        <taxon>Gnathifera</taxon>
        <taxon>Rotifera</taxon>
        <taxon>Eurotatoria</taxon>
        <taxon>Bdelloidea</taxon>
        <taxon>Philodinida</taxon>
        <taxon>Philodinidae</taxon>
        <taxon>Rotaria</taxon>
    </lineage>
</organism>
<dbReference type="EMBL" id="CAJOBG010004445">
    <property type="protein sequence ID" value="CAF4110995.1"/>
    <property type="molecule type" value="Genomic_DNA"/>
</dbReference>
<dbReference type="EMBL" id="CAJOBF010005864">
    <property type="protein sequence ID" value="CAF4189198.1"/>
    <property type="molecule type" value="Genomic_DNA"/>
</dbReference>
<dbReference type="InterPro" id="IPR000383">
    <property type="entry name" value="Xaa-Pro-like_dom"/>
</dbReference>
<evidence type="ECO:0000313" key="4">
    <source>
        <dbReference type="Proteomes" id="UP000663866"/>
    </source>
</evidence>
<dbReference type="GO" id="GO:0016787">
    <property type="term" value="F:hydrolase activity"/>
    <property type="evidence" value="ECO:0007669"/>
    <property type="project" value="InterPro"/>
</dbReference>
<dbReference type="InterPro" id="IPR029058">
    <property type="entry name" value="AB_hydrolase_fold"/>
</dbReference>
<keyword evidence="4" id="KW-1185">Reference proteome</keyword>
<dbReference type="AlphaFoldDB" id="A0A819VLU7"/>
<dbReference type="Proteomes" id="UP000663866">
    <property type="component" value="Unassembled WGS sequence"/>
</dbReference>
<dbReference type="Proteomes" id="UP000663842">
    <property type="component" value="Unassembled WGS sequence"/>
</dbReference>
<accession>A0A819VLU7</accession>
<dbReference type="Gene3D" id="3.40.50.1820">
    <property type="entry name" value="alpha/beta hydrolase"/>
    <property type="match status" value="1"/>
</dbReference>
<dbReference type="SUPFAM" id="SSF53474">
    <property type="entry name" value="alpha/beta-Hydrolases"/>
    <property type="match status" value="1"/>
</dbReference>
<name>A0A819VLU7_9BILA</name>
<evidence type="ECO:0000313" key="2">
    <source>
        <dbReference type="EMBL" id="CAF4110995.1"/>
    </source>
</evidence>
<reference evidence="2" key="1">
    <citation type="submission" date="2021-02" db="EMBL/GenBank/DDBJ databases">
        <authorList>
            <person name="Nowell W R."/>
        </authorList>
    </citation>
    <scope>NUCLEOTIDE SEQUENCE</scope>
</reference>
<comment type="caution">
    <text evidence="2">The sequence shown here is derived from an EMBL/GenBank/DDBJ whole genome shotgun (WGS) entry which is preliminary data.</text>
</comment>